<organism evidence="3 4">
    <name type="scientific">Babjeviella inositovora NRRL Y-12698</name>
    <dbReference type="NCBI Taxonomy" id="984486"/>
    <lineage>
        <taxon>Eukaryota</taxon>
        <taxon>Fungi</taxon>
        <taxon>Dikarya</taxon>
        <taxon>Ascomycota</taxon>
        <taxon>Saccharomycotina</taxon>
        <taxon>Pichiomycetes</taxon>
        <taxon>Serinales incertae sedis</taxon>
        <taxon>Babjeviella</taxon>
    </lineage>
</organism>
<dbReference type="Proteomes" id="UP000094336">
    <property type="component" value="Unassembled WGS sequence"/>
</dbReference>
<evidence type="ECO:0000259" key="2">
    <source>
        <dbReference type="Pfam" id="PF08639"/>
    </source>
</evidence>
<dbReference type="RefSeq" id="XP_018982487.1">
    <property type="nucleotide sequence ID" value="XM_019130648.1"/>
</dbReference>
<feature type="region of interest" description="Disordered" evidence="1">
    <location>
        <begin position="523"/>
        <end position="544"/>
    </location>
</feature>
<dbReference type="GO" id="GO:0031261">
    <property type="term" value="C:DNA replication preinitiation complex"/>
    <property type="evidence" value="ECO:0007669"/>
    <property type="project" value="TreeGrafter"/>
</dbReference>
<evidence type="ECO:0000256" key="1">
    <source>
        <dbReference type="SAM" id="MobiDB-lite"/>
    </source>
</evidence>
<dbReference type="InterPro" id="IPR013948">
    <property type="entry name" value="DNA_replication_reg_Sld3_C"/>
</dbReference>
<dbReference type="PANTHER" id="PTHR28067:SF1">
    <property type="entry name" value="DNA REPLICATION REGULATOR SLD3"/>
    <property type="match status" value="1"/>
</dbReference>
<dbReference type="AlphaFoldDB" id="A0A1E3QHI9"/>
<gene>
    <name evidence="3" type="ORF">BABINDRAFT_169287</name>
</gene>
<dbReference type="EMBL" id="KV454442">
    <property type="protein sequence ID" value="ODQ77159.1"/>
    <property type="molecule type" value="Genomic_DNA"/>
</dbReference>
<dbReference type="GeneID" id="30148501"/>
<accession>A0A1E3QHI9</accession>
<dbReference type="Pfam" id="PF08639">
    <property type="entry name" value="Sld3_STD"/>
    <property type="match status" value="1"/>
</dbReference>
<dbReference type="STRING" id="984486.A0A1E3QHI9"/>
<keyword evidence="4" id="KW-1185">Reference proteome</keyword>
<dbReference type="Gene3D" id="1.20.58.2130">
    <property type="match status" value="1"/>
</dbReference>
<dbReference type="PANTHER" id="PTHR28067">
    <property type="entry name" value="DNA REPLICATION REGULATOR SLD3"/>
    <property type="match status" value="1"/>
</dbReference>
<proteinExistence type="predicted"/>
<evidence type="ECO:0000313" key="4">
    <source>
        <dbReference type="Proteomes" id="UP000094336"/>
    </source>
</evidence>
<dbReference type="InterPro" id="IPR042511">
    <property type="entry name" value="Sld3"/>
</dbReference>
<dbReference type="GO" id="GO:0006270">
    <property type="term" value="P:DNA replication initiation"/>
    <property type="evidence" value="ECO:0007669"/>
    <property type="project" value="InterPro"/>
</dbReference>
<name>A0A1E3QHI9_9ASCO</name>
<dbReference type="OrthoDB" id="5395343at2759"/>
<reference evidence="4" key="1">
    <citation type="submission" date="2016-05" db="EMBL/GenBank/DDBJ databases">
        <title>Comparative genomics of biotechnologically important yeasts.</title>
        <authorList>
            <consortium name="DOE Joint Genome Institute"/>
            <person name="Riley R."/>
            <person name="Haridas S."/>
            <person name="Wolfe K.H."/>
            <person name="Lopes M.R."/>
            <person name="Hittinger C.T."/>
            <person name="Goker M."/>
            <person name="Salamov A."/>
            <person name="Wisecaver J."/>
            <person name="Long T.M."/>
            <person name="Aerts A.L."/>
            <person name="Barry K."/>
            <person name="Choi C."/>
            <person name="Clum A."/>
            <person name="Coughlan A.Y."/>
            <person name="Deshpande S."/>
            <person name="Douglass A.P."/>
            <person name="Hanson S.J."/>
            <person name="Klenk H.-P."/>
            <person name="Labutti K."/>
            <person name="Lapidus A."/>
            <person name="Lindquist E."/>
            <person name="Lipzen A."/>
            <person name="Meier-Kolthoff J.P."/>
            <person name="Ohm R.A."/>
            <person name="Otillar R.P."/>
            <person name="Pangilinan J."/>
            <person name="Peng Y."/>
            <person name="Rokas A."/>
            <person name="Rosa C.A."/>
            <person name="Scheuner C."/>
            <person name="Sibirny A.A."/>
            <person name="Slot J.C."/>
            <person name="Stielow J.B."/>
            <person name="Sun H."/>
            <person name="Kurtzman C.P."/>
            <person name="Blackwell M."/>
            <person name="Grigoriev I.V."/>
            <person name="Jeffries T.W."/>
        </authorList>
    </citation>
    <scope>NUCLEOTIDE SEQUENCE [LARGE SCALE GENOMIC DNA]</scope>
    <source>
        <strain evidence="4">NRRL Y-12698</strain>
    </source>
</reference>
<feature type="domain" description="DNA replication regulator Sld3 C-terminal" evidence="2">
    <location>
        <begin position="69"/>
        <end position="440"/>
    </location>
</feature>
<evidence type="ECO:0000313" key="3">
    <source>
        <dbReference type="EMBL" id="ODQ77159.1"/>
    </source>
</evidence>
<sequence>MSELFDTLRLDKAEFSRMRAMSALADDDLRTLLSGFSMLPDRPVGCPNSSPVKGFFSSPVKEQSAAAFLGSRYYQSLYLLTTPLTYFPKTTLTRLKVLCQGDLELETTLYLVLLTMEGFDRRHTGRLGLLEGPVASHRDHIESETVNREKLLERYAGILGVSEPPVGDTANEPTKEDKVYSLVLRLKVREAQLQILVLFEMFLLKNVDITVVKHQAAKKHQKIPVKSLVRSKSRMKRRLVPTLVNPESLEGPTDGFQALLSDGKIDYTDLLLRLDTFIDRLAVWDALLAQGPKSEDSAVGFVAYVINPYFGKKSLQLVNYMLDKIKGPSFKQRKKRPVLEEPVNLEPRMTRSASPLPLPVQLPLPLPSLEGEERSFRRVPAPPHLTTLTRSKSNLERPLLLKRASSTSFTSKNLEKRQVDLSMPLLNPEALEKKPQGVKQAKSGFMNESGGIFTKAASGTSLATQSFSQVEATPSSNRIRHVNLEEKVVFATPQVKTLRTQIDSAERTESEVIQSSPMHFAIDSSPLGKASRPEEGVSLGSRVKRRLFAPQN</sequence>
<protein>
    <recommendedName>
        <fullName evidence="2">DNA replication regulator Sld3 C-terminal domain-containing protein</fullName>
    </recommendedName>
</protein>